<dbReference type="InterPro" id="IPR005805">
    <property type="entry name" value="Rieske_Fe-S_prot_C"/>
</dbReference>
<dbReference type="PANTHER" id="PTHR10134">
    <property type="entry name" value="CYTOCHROME B-C1 COMPLEX SUBUNIT RIESKE, MITOCHONDRIAL"/>
    <property type="match status" value="1"/>
</dbReference>
<evidence type="ECO:0000256" key="5">
    <source>
        <dbReference type="ARBA" id="ARBA00023004"/>
    </source>
</evidence>
<dbReference type="InterPro" id="IPR014349">
    <property type="entry name" value="Rieske_Fe-S_prot"/>
</dbReference>
<keyword evidence="6" id="KW-0411">Iron-sulfur</keyword>
<dbReference type="GO" id="GO:0016705">
    <property type="term" value="F:oxidoreductase activity, acting on paired donors, with incorporation or reduction of molecular oxygen"/>
    <property type="evidence" value="ECO:0007669"/>
    <property type="project" value="UniProtKB-ARBA"/>
</dbReference>
<dbReference type="GO" id="GO:0046872">
    <property type="term" value="F:metal ion binding"/>
    <property type="evidence" value="ECO:0007669"/>
    <property type="project" value="UniProtKB-KW"/>
</dbReference>
<dbReference type="InterPro" id="IPR036922">
    <property type="entry name" value="Rieske_2Fe-2S_sf"/>
</dbReference>
<comment type="caution">
    <text evidence="11">The sequence shown here is derived from an EMBL/GenBank/DDBJ whole genome shotgun (WGS) entry which is preliminary data.</text>
</comment>
<gene>
    <name evidence="11" type="ORF">Cch02nite_52180</name>
</gene>
<dbReference type="RefSeq" id="WP_191838020.1">
    <property type="nucleotide sequence ID" value="NZ_BAAALB010000003.1"/>
</dbReference>
<comment type="function">
    <text evidence="1">Iron-sulfur subunit of the cytochrome bc1 complex, an essential component of the respiratory electron transport chain required for ATP synthesis. The bc1 complex catalyzes the oxidation of menaquinol and the reduction of cytochrome c in the respiratory chain. The bc1 complex operates through a Q-cycle mechanism that couples electron transfer to generation of the proton gradient that drives ATP synthesis.</text>
</comment>
<evidence type="ECO:0000256" key="4">
    <source>
        <dbReference type="ARBA" id="ARBA00022723"/>
    </source>
</evidence>
<dbReference type="GO" id="GO:0051537">
    <property type="term" value="F:2 iron, 2 sulfur cluster binding"/>
    <property type="evidence" value="ECO:0007669"/>
    <property type="project" value="UniProtKB-KW"/>
</dbReference>
<dbReference type="GO" id="GO:0016020">
    <property type="term" value="C:membrane"/>
    <property type="evidence" value="ECO:0007669"/>
    <property type="project" value="InterPro"/>
</dbReference>
<evidence type="ECO:0000256" key="9">
    <source>
        <dbReference type="ARBA" id="ARBA00034078"/>
    </source>
</evidence>
<dbReference type="Gene3D" id="2.102.10.10">
    <property type="entry name" value="Rieske [2Fe-2S] iron-sulphur domain"/>
    <property type="match status" value="1"/>
</dbReference>
<evidence type="ECO:0000256" key="6">
    <source>
        <dbReference type="ARBA" id="ARBA00023014"/>
    </source>
</evidence>
<dbReference type="EMBL" id="BONG01000036">
    <property type="protein sequence ID" value="GIF91774.1"/>
    <property type="molecule type" value="Genomic_DNA"/>
</dbReference>
<feature type="domain" description="Rieske" evidence="10">
    <location>
        <begin position="61"/>
        <end position="161"/>
    </location>
</feature>
<evidence type="ECO:0000313" key="12">
    <source>
        <dbReference type="Proteomes" id="UP000619293"/>
    </source>
</evidence>
<evidence type="ECO:0000256" key="2">
    <source>
        <dbReference type="ARBA" id="ARBA00015816"/>
    </source>
</evidence>
<comment type="cofactor">
    <cofactor evidence="9">
        <name>[2Fe-2S] cluster</name>
        <dbReference type="ChEBI" id="CHEBI:190135"/>
    </cofactor>
</comment>
<proteinExistence type="predicted"/>
<accession>A0A8J3K977</accession>
<dbReference type="SUPFAM" id="SSF50022">
    <property type="entry name" value="ISP domain"/>
    <property type="match status" value="1"/>
</dbReference>
<dbReference type="PRINTS" id="PR00162">
    <property type="entry name" value="RIESKE"/>
</dbReference>
<dbReference type="AlphaFoldDB" id="A0A8J3K977"/>
<evidence type="ECO:0000256" key="1">
    <source>
        <dbReference type="ARBA" id="ARBA00002494"/>
    </source>
</evidence>
<name>A0A8J3K977_9ACTN</name>
<dbReference type="PROSITE" id="PS51296">
    <property type="entry name" value="RIESKE"/>
    <property type="match status" value="1"/>
</dbReference>
<keyword evidence="7" id="KW-1015">Disulfide bond</keyword>
<keyword evidence="3" id="KW-0001">2Fe-2S</keyword>
<keyword evidence="12" id="KW-1185">Reference proteome</keyword>
<evidence type="ECO:0000259" key="10">
    <source>
        <dbReference type="PROSITE" id="PS51296"/>
    </source>
</evidence>
<keyword evidence="5" id="KW-0408">Iron</keyword>
<protein>
    <recommendedName>
        <fullName evidence="2">Cytochrome bc1 complex Rieske iron-sulfur subunit</fullName>
    </recommendedName>
    <alternativeName>
        <fullName evidence="8">Cytochrome bc1 reductase complex subunit QcrA</fullName>
    </alternativeName>
</protein>
<dbReference type="CDD" id="cd03467">
    <property type="entry name" value="Rieske"/>
    <property type="match status" value="1"/>
</dbReference>
<dbReference type="Pfam" id="PF00355">
    <property type="entry name" value="Rieske"/>
    <property type="match status" value="1"/>
</dbReference>
<evidence type="ECO:0000256" key="3">
    <source>
        <dbReference type="ARBA" id="ARBA00022714"/>
    </source>
</evidence>
<organism evidence="11 12">
    <name type="scientific">Catellatospora chokoriensis</name>
    <dbReference type="NCBI Taxonomy" id="310353"/>
    <lineage>
        <taxon>Bacteria</taxon>
        <taxon>Bacillati</taxon>
        <taxon>Actinomycetota</taxon>
        <taxon>Actinomycetes</taxon>
        <taxon>Micromonosporales</taxon>
        <taxon>Micromonosporaceae</taxon>
        <taxon>Catellatospora</taxon>
    </lineage>
</organism>
<evidence type="ECO:0000313" key="11">
    <source>
        <dbReference type="EMBL" id="GIF91774.1"/>
    </source>
</evidence>
<dbReference type="InterPro" id="IPR017941">
    <property type="entry name" value="Rieske_2Fe-2S"/>
</dbReference>
<dbReference type="Proteomes" id="UP000619293">
    <property type="component" value="Unassembled WGS sequence"/>
</dbReference>
<evidence type="ECO:0000256" key="8">
    <source>
        <dbReference type="ARBA" id="ARBA00029586"/>
    </source>
</evidence>
<keyword evidence="4" id="KW-0479">Metal-binding</keyword>
<dbReference type="GO" id="GO:0004497">
    <property type="term" value="F:monooxygenase activity"/>
    <property type="evidence" value="ECO:0007669"/>
    <property type="project" value="UniProtKB-ARBA"/>
</dbReference>
<sequence>MSIDERTEQDVAALRERIAADSLTSRRDYLRLAVTMSGGLAAGGVAVAAGVFHRHGSGTAPPKLVAEQLPPGQSVAFAYPGAEDRAVALRMADGTLVAYSSICTHLACGVLWRADRGEQGELYCPCHEGVFDPRTGAVTAGPPPRPLPRVLLEERADGIWAVGTLESGEEQP</sequence>
<reference evidence="11 12" key="1">
    <citation type="submission" date="2021-01" db="EMBL/GenBank/DDBJ databases">
        <title>Whole genome shotgun sequence of Catellatospora chokoriensis NBRC 107358.</title>
        <authorList>
            <person name="Komaki H."/>
            <person name="Tamura T."/>
        </authorList>
    </citation>
    <scope>NUCLEOTIDE SEQUENCE [LARGE SCALE GENOMIC DNA]</scope>
    <source>
        <strain evidence="11 12">NBRC 107358</strain>
    </source>
</reference>
<evidence type="ECO:0000256" key="7">
    <source>
        <dbReference type="ARBA" id="ARBA00023157"/>
    </source>
</evidence>